<organism evidence="1 2">
    <name type="scientific">Platanthera zijinensis</name>
    <dbReference type="NCBI Taxonomy" id="2320716"/>
    <lineage>
        <taxon>Eukaryota</taxon>
        <taxon>Viridiplantae</taxon>
        <taxon>Streptophyta</taxon>
        <taxon>Embryophyta</taxon>
        <taxon>Tracheophyta</taxon>
        <taxon>Spermatophyta</taxon>
        <taxon>Magnoliopsida</taxon>
        <taxon>Liliopsida</taxon>
        <taxon>Asparagales</taxon>
        <taxon>Orchidaceae</taxon>
        <taxon>Orchidoideae</taxon>
        <taxon>Orchideae</taxon>
        <taxon>Orchidinae</taxon>
        <taxon>Platanthera</taxon>
    </lineage>
</organism>
<proteinExistence type="predicted"/>
<dbReference type="Proteomes" id="UP001418222">
    <property type="component" value="Unassembled WGS sequence"/>
</dbReference>
<comment type="caution">
    <text evidence="1">The sequence shown here is derived from an EMBL/GenBank/DDBJ whole genome shotgun (WGS) entry which is preliminary data.</text>
</comment>
<name>A0AAP0GFZ3_9ASPA</name>
<dbReference type="EMBL" id="JBBWWQ010000001">
    <property type="protein sequence ID" value="KAK8957885.1"/>
    <property type="molecule type" value="Genomic_DNA"/>
</dbReference>
<sequence length="150" mass="16636">MLGRYQQNSGKKLWDATYEDFGIVMSRHLKGEDLNSLNPKELIPNEEALQNGLTSVREKQASHTMPMSVSISDSTCKQGGLYISTPRNTANSPHTRGRGFSHAKEEELHMLKMRIVTLAFLLGTMENYADEKHRDDLASADPGSVCGLAL</sequence>
<accession>A0AAP0GFZ3</accession>
<keyword evidence="2" id="KW-1185">Reference proteome</keyword>
<protein>
    <submittedName>
        <fullName evidence="1">MADS-box transcription factor 2</fullName>
    </submittedName>
</protein>
<evidence type="ECO:0000313" key="1">
    <source>
        <dbReference type="EMBL" id="KAK8957885.1"/>
    </source>
</evidence>
<reference evidence="1 2" key="1">
    <citation type="journal article" date="2022" name="Nat. Plants">
        <title>Genomes of leafy and leafless Platanthera orchids illuminate the evolution of mycoheterotrophy.</title>
        <authorList>
            <person name="Li M.H."/>
            <person name="Liu K.W."/>
            <person name="Li Z."/>
            <person name="Lu H.C."/>
            <person name="Ye Q.L."/>
            <person name="Zhang D."/>
            <person name="Wang J.Y."/>
            <person name="Li Y.F."/>
            <person name="Zhong Z.M."/>
            <person name="Liu X."/>
            <person name="Yu X."/>
            <person name="Liu D.K."/>
            <person name="Tu X.D."/>
            <person name="Liu B."/>
            <person name="Hao Y."/>
            <person name="Liao X.Y."/>
            <person name="Jiang Y.T."/>
            <person name="Sun W.H."/>
            <person name="Chen J."/>
            <person name="Chen Y.Q."/>
            <person name="Ai Y."/>
            <person name="Zhai J.W."/>
            <person name="Wu S.S."/>
            <person name="Zhou Z."/>
            <person name="Hsiao Y.Y."/>
            <person name="Wu W.L."/>
            <person name="Chen Y.Y."/>
            <person name="Lin Y.F."/>
            <person name="Hsu J.L."/>
            <person name="Li C.Y."/>
            <person name="Wang Z.W."/>
            <person name="Zhao X."/>
            <person name="Zhong W.Y."/>
            <person name="Ma X.K."/>
            <person name="Ma L."/>
            <person name="Huang J."/>
            <person name="Chen G.Z."/>
            <person name="Huang M.Z."/>
            <person name="Huang L."/>
            <person name="Peng D.H."/>
            <person name="Luo Y.B."/>
            <person name="Zou S.Q."/>
            <person name="Chen S.P."/>
            <person name="Lan S."/>
            <person name="Tsai W.C."/>
            <person name="Van de Peer Y."/>
            <person name="Liu Z.J."/>
        </authorList>
    </citation>
    <scope>NUCLEOTIDE SEQUENCE [LARGE SCALE GENOMIC DNA]</scope>
    <source>
        <strain evidence="1">Lor287</strain>
    </source>
</reference>
<dbReference type="AlphaFoldDB" id="A0AAP0GFZ3"/>
<gene>
    <name evidence="1" type="primary">MADS2</name>
    <name evidence="1" type="ORF">KSP39_PZI000920</name>
</gene>
<evidence type="ECO:0000313" key="2">
    <source>
        <dbReference type="Proteomes" id="UP001418222"/>
    </source>
</evidence>